<comment type="similarity">
    <text evidence="4">Belongs to the fabD family.</text>
</comment>
<sequence>MQKIGLLFSGQGSEVAGMGLDLYQNQPTYRAVIDQASQVTGLDLPAIMQTPELLAQTQYAQPAIVAMSVGIAQLLAENNVPITAAAGLSLGEYSALIANQTFSMAGGLPLVATRGRLMQQAIEHQAGQMVALIDPNVAQVQQICAAVQAQGEWVAIANVNSPKQIVVGGTPNGIQQFTTELNRLAPTTKCLSLKVSGAFHTQLFAETAQAFKPFIEQTSQNQGLYPVISNTTQQPFELATLTETLVQQMAHATHFSANLQFLAQQGIDVLIEVGPGKTLSKFARQTIPTVERFNIGNQKQLTSVLAALKEVH</sequence>
<dbReference type="GO" id="GO:0004314">
    <property type="term" value="F:[acyl-carrier-protein] S-malonyltransferase activity"/>
    <property type="evidence" value="ECO:0007669"/>
    <property type="project" value="UniProtKB-EC"/>
</dbReference>
<dbReference type="InterPro" id="IPR014043">
    <property type="entry name" value="Acyl_transferase_dom"/>
</dbReference>
<dbReference type="SUPFAM" id="SSF52151">
    <property type="entry name" value="FabD/lysophospholipase-like"/>
    <property type="match status" value="1"/>
</dbReference>
<dbReference type="Gene3D" id="3.30.70.250">
    <property type="entry name" value="Malonyl-CoA ACP transacylase, ACP-binding"/>
    <property type="match status" value="1"/>
</dbReference>
<dbReference type="InterPro" id="IPR016035">
    <property type="entry name" value="Acyl_Trfase/lysoPLipase"/>
</dbReference>
<dbReference type="SUPFAM" id="SSF55048">
    <property type="entry name" value="Probable ACP-binding domain of malonyl-CoA ACP transacylase"/>
    <property type="match status" value="1"/>
</dbReference>
<dbReference type="PATRIC" id="fig|1423747.3.peg.818"/>
<dbReference type="EC" id="2.3.1.39" evidence="4"/>
<dbReference type="EMBL" id="AZEX01000020">
    <property type="protein sequence ID" value="KRL61398.1"/>
    <property type="molecule type" value="Genomic_DNA"/>
</dbReference>
<evidence type="ECO:0000256" key="2">
    <source>
        <dbReference type="ARBA" id="ARBA00023315"/>
    </source>
</evidence>
<evidence type="ECO:0000313" key="8">
    <source>
        <dbReference type="Proteomes" id="UP000051264"/>
    </source>
</evidence>
<dbReference type="InterPro" id="IPR024925">
    <property type="entry name" value="Malonyl_CoA-ACP_transAc"/>
</dbReference>
<dbReference type="SMART" id="SM00827">
    <property type="entry name" value="PKS_AT"/>
    <property type="match status" value="1"/>
</dbReference>
<dbReference type="PIRSF" id="PIRSF000446">
    <property type="entry name" value="Mct"/>
    <property type="match status" value="1"/>
</dbReference>
<dbReference type="PANTHER" id="PTHR42681:SF1">
    <property type="entry name" value="MALONYL-COA-ACYL CARRIER PROTEIN TRANSACYLASE, MITOCHONDRIAL"/>
    <property type="match status" value="1"/>
</dbReference>
<protein>
    <recommendedName>
        <fullName evidence="4">Malonyl CoA-acyl carrier protein transacylase</fullName>
        <ecNumber evidence="4">2.3.1.39</ecNumber>
    </recommendedName>
</protein>
<feature type="active site" evidence="5">
    <location>
        <position position="200"/>
    </location>
</feature>
<dbReference type="InterPro" id="IPR001227">
    <property type="entry name" value="Ac_transferase_dom_sf"/>
</dbReference>
<evidence type="ECO:0000256" key="4">
    <source>
        <dbReference type="PIRNR" id="PIRNR000446"/>
    </source>
</evidence>
<feature type="domain" description="Malonyl-CoA:ACP transacylase (MAT)" evidence="6">
    <location>
        <begin position="7"/>
        <end position="310"/>
    </location>
</feature>
<evidence type="ECO:0000256" key="5">
    <source>
        <dbReference type="PIRSR" id="PIRSR000446-1"/>
    </source>
</evidence>
<dbReference type="PANTHER" id="PTHR42681">
    <property type="entry name" value="MALONYL-COA-ACYL CARRIER PROTEIN TRANSACYLASE, MITOCHONDRIAL"/>
    <property type="match status" value="1"/>
</dbReference>
<dbReference type="STRING" id="1423747.FC69_GL000803"/>
<dbReference type="Pfam" id="PF00698">
    <property type="entry name" value="Acyl_transf_1"/>
    <property type="match status" value="1"/>
</dbReference>
<dbReference type="Gene3D" id="3.40.366.10">
    <property type="entry name" value="Malonyl-Coenzyme A Acyl Carrier Protein, domain 2"/>
    <property type="match status" value="1"/>
</dbReference>
<name>A0A0R1RWN8_9LACO</name>
<dbReference type="eggNOG" id="COG0331">
    <property type="taxonomic scope" value="Bacteria"/>
</dbReference>
<comment type="caution">
    <text evidence="7">The sequence shown here is derived from an EMBL/GenBank/DDBJ whole genome shotgun (WGS) entry which is preliminary data.</text>
</comment>
<dbReference type="InterPro" id="IPR050858">
    <property type="entry name" value="Mal-CoA-ACP_Trans/PKS_FabD"/>
</dbReference>
<comment type="catalytic activity">
    <reaction evidence="3 4">
        <text>holo-[ACP] + malonyl-CoA = malonyl-[ACP] + CoA</text>
        <dbReference type="Rhea" id="RHEA:41792"/>
        <dbReference type="Rhea" id="RHEA-COMP:9623"/>
        <dbReference type="Rhea" id="RHEA-COMP:9685"/>
        <dbReference type="ChEBI" id="CHEBI:57287"/>
        <dbReference type="ChEBI" id="CHEBI:57384"/>
        <dbReference type="ChEBI" id="CHEBI:64479"/>
        <dbReference type="ChEBI" id="CHEBI:78449"/>
        <dbReference type="EC" id="2.3.1.39"/>
    </reaction>
</comment>
<dbReference type="Proteomes" id="UP000051264">
    <property type="component" value="Unassembled WGS sequence"/>
</dbReference>
<evidence type="ECO:0000259" key="6">
    <source>
        <dbReference type="SMART" id="SM00827"/>
    </source>
</evidence>
<keyword evidence="2 4" id="KW-0012">Acyltransferase</keyword>
<accession>A0A0R1RWN8</accession>
<feature type="active site" evidence="5">
    <location>
        <position position="89"/>
    </location>
</feature>
<reference evidence="7 8" key="1">
    <citation type="journal article" date="2015" name="Genome Announc.">
        <title>Expanding the biotechnology potential of lactobacilli through comparative genomics of 213 strains and associated genera.</title>
        <authorList>
            <person name="Sun Z."/>
            <person name="Harris H.M."/>
            <person name="McCann A."/>
            <person name="Guo C."/>
            <person name="Argimon S."/>
            <person name="Zhang W."/>
            <person name="Yang X."/>
            <person name="Jeffery I.B."/>
            <person name="Cooney J.C."/>
            <person name="Kagawa T.F."/>
            <person name="Liu W."/>
            <person name="Song Y."/>
            <person name="Salvetti E."/>
            <person name="Wrobel A."/>
            <person name="Rasinkangas P."/>
            <person name="Parkhill J."/>
            <person name="Rea M.C."/>
            <person name="O'Sullivan O."/>
            <person name="Ritari J."/>
            <person name="Douillard F.P."/>
            <person name="Paul Ross R."/>
            <person name="Yang R."/>
            <person name="Briner A.E."/>
            <person name="Felis G.E."/>
            <person name="de Vos W.M."/>
            <person name="Barrangou R."/>
            <person name="Klaenhammer T.R."/>
            <person name="Caufield P.W."/>
            <person name="Cui Y."/>
            <person name="Zhang H."/>
            <person name="O'Toole P.W."/>
        </authorList>
    </citation>
    <scope>NUCLEOTIDE SEQUENCE [LARGE SCALE GENOMIC DNA]</scope>
    <source>
        <strain evidence="7 8">DSM 14340</strain>
    </source>
</reference>
<dbReference type="OrthoDB" id="9805460at2"/>
<evidence type="ECO:0000313" key="7">
    <source>
        <dbReference type="EMBL" id="KRL61398.1"/>
    </source>
</evidence>
<dbReference type="AlphaFoldDB" id="A0A0R1RWN8"/>
<organism evidence="7 8">
    <name type="scientific">Latilactobacillus fuchuensis DSM 14340 = JCM 11249</name>
    <dbReference type="NCBI Taxonomy" id="1423747"/>
    <lineage>
        <taxon>Bacteria</taxon>
        <taxon>Bacillati</taxon>
        <taxon>Bacillota</taxon>
        <taxon>Bacilli</taxon>
        <taxon>Lactobacillales</taxon>
        <taxon>Lactobacillaceae</taxon>
        <taxon>Latilactobacillus</taxon>
    </lineage>
</organism>
<dbReference type="GO" id="GO:0006633">
    <property type="term" value="P:fatty acid biosynthetic process"/>
    <property type="evidence" value="ECO:0007669"/>
    <property type="project" value="TreeGrafter"/>
</dbReference>
<gene>
    <name evidence="7" type="ORF">FC69_GL000803</name>
</gene>
<evidence type="ECO:0000256" key="3">
    <source>
        <dbReference type="ARBA" id="ARBA00048462"/>
    </source>
</evidence>
<keyword evidence="1 4" id="KW-0808">Transferase</keyword>
<evidence type="ECO:0000256" key="1">
    <source>
        <dbReference type="ARBA" id="ARBA00022679"/>
    </source>
</evidence>
<proteinExistence type="inferred from homology"/>
<dbReference type="InterPro" id="IPR016036">
    <property type="entry name" value="Malonyl_transacylase_ACP-bd"/>
</dbReference>
<dbReference type="RefSeq" id="WP_025083144.1">
    <property type="nucleotide sequence ID" value="NZ_AZEX01000020.1"/>
</dbReference>